<evidence type="ECO:0000313" key="2">
    <source>
        <dbReference type="EMBL" id="TKA25716.1"/>
    </source>
</evidence>
<comment type="caution">
    <text evidence="2">The sequence shown here is derived from an EMBL/GenBank/DDBJ whole genome shotgun (WGS) entry which is preliminary data.</text>
</comment>
<dbReference type="AlphaFoldDB" id="A0A4U0TUQ2"/>
<feature type="compositionally biased region" description="Polar residues" evidence="1">
    <location>
        <begin position="136"/>
        <end position="152"/>
    </location>
</feature>
<keyword evidence="3" id="KW-1185">Reference proteome</keyword>
<feature type="compositionally biased region" description="Basic and acidic residues" evidence="1">
    <location>
        <begin position="165"/>
        <end position="174"/>
    </location>
</feature>
<dbReference type="Proteomes" id="UP000308549">
    <property type="component" value="Unassembled WGS sequence"/>
</dbReference>
<proteinExistence type="predicted"/>
<reference evidence="2 3" key="1">
    <citation type="submission" date="2017-03" db="EMBL/GenBank/DDBJ databases">
        <title>Genomes of endolithic fungi from Antarctica.</title>
        <authorList>
            <person name="Coleine C."/>
            <person name="Masonjones S."/>
            <person name="Stajich J.E."/>
        </authorList>
    </citation>
    <scope>NUCLEOTIDE SEQUENCE [LARGE SCALE GENOMIC DNA]</scope>
    <source>
        <strain evidence="2 3">CCFEE 6315</strain>
    </source>
</reference>
<protein>
    <submittedName>
        <fullName evidence="2">Uncharacterized protein</fullName>
    </submittedName>
</protein>
<gene>
    <name evidence="2" type="ORF">B0A50_05811</name>
</gene>
<name>A0A4U0TUQ2_9PEZI</name>
<feature type="compositionally biased region" description="Low complexity" evidence="1">
    <location>
        <begin position="201"/>
        <end position="215"/>
    </location>
</feature>
<dbReference type="SMART" id="SM00384">
    <property type="entry name" value="AT_hook"/>
    <property type="match status" value="3"/>
</dbReference>
<organism evidence="2 3">
    <name type="scientific">Salinomyces thailandicus</name>
    <dbReference type="NCBI Taxonomy" id="706561"/>
    <lineage>
        <taxon>Eukaryota</taxon>
        <taxon>Fungi</taxon>
        <taxon>Dikarya</taxon>
        <taxon>Ascomycota</taxon>
        <taxon>Pezizomycotina</taxon>
        <taxon>Dothideomycetes</taxon>
        <taxon>Dothideomycetidae</taxon>
        <taxon>Mycosphaerellales</taxon>
        <taxon>Teratosphaeriaceae</taxon>
        <taxon>Salinomyces</taxon>
    </lineage>
</organism>
<evidence type="ECO:0000313" key="3">
    <source>
        <dbReference type="Proteomes" id="UP000308549"/>
    </source>
</evidence>
<dbReference type="InterPro" id="IPR017956">
    <property type="entry name" value="AT_hook_DNA-bd_motif"/>
</dbReference>
<feature type="region of interest" description="Disordered" evidence="1">
    <location>
        <begin position="13"/>
        <end position="33"/>
    </location>
</feature>
<feature type="region of interest" description="Disordered" evidence="1">
    <location>
        <begin position="136"/>
        <end position="240"/>
    </location>
</feature>
<dbReference type="EMBL" id="NAJL01000033">
    <property type="protein sequence ID" value="TKA25716.1"/>
    <property type="molecule type" value="Genomic_DNA"/>
</dbReference>
<evidence type="ECO:0000256" key="1">
    <source>
        <dbReference type="SAM" id="MobiDB-lite"/>
    </source>
</evidence>
<dbReference type="GO" id="GO:0003677">
    <property type="term" value="F:DNA binding"/>
    <property type="evidence" value="ECO:0007669"/>
    <property type="project" value="InterPro"/>
</dbReference>
<dbReference type="PRINTS" id="PR00929">
    <property type="entry name" value="ATHOOK"/>
</dbReference>
<accession>A0A4U0TUQ2</accession>
<sequence length="240" mass="26077">MTDIQGLREHILARNRASRSQQSPLRQAIHPPHPHQSLAYTAVITSSEGKIRLKSAEAATPVAALVALLDTTARILDDMFVKGGERVYEGETLQVCADGSRVAREVEGAPPSPVDDEFEENVDAEVEESLDVNVTDASQPQPQAQQNGTTTPLVAKRPRGRPKKVKDLGQRRECLTMAKRPPGKPKKMVEKRGPGRPRKSVVPAEAAVGETAAVAKRGPGRPRKIAAEHAVSLQQSEQWM</sequence>